<comment type="catalytic activity">
    <reaction evidence="13 14">
        <text>L-cysteine + L-glutamate + ATP = gamma-L-glutamyl-L-cysteine + ADP + phosphate + H(+)</text>
        <dbReference type="Rhea" id="RHEA:13285"/>
        <dbReference type="ChEBI" id="CHEBI:15378"/>
        <dbReference type="ChEBI" id="CHEBI:29985"/>
        <dbReference type="ChEBI" id="CHEBI:30616"/>
        <dbReference type="ChEBI" id="CHEBI:35235"/>
        <dbReference type="ChEBI" id="CHEBI:43474"/>
        <dbReference type="ChEBI" id="CHEBI:58173"/>
        <dbReference type="ChEBI" id="CHEBI:456216"/>
        <dbReference type="EC" id="6.3.2.2"/>
    </reaction>
</comment>
<evidence type="ECO:0000256" key="11">
    <source>
        <dbReference type="ARBA" id="ARBA00023211"/>
    </source>
</evidence>
<evidence type="ECO:0000256" key="12">
    <source>
        <dbReference type="ARBA" id="ARBA00023268"/>
    </source>
</evidence>
<dbReference type="EC" id="6.3.2.3" evidence="14"/>
<comment type="pathway">
    <text evidence="14">Sulfur metabolism; glutathione biosynthesis; glutathione from L-cysteine and L-glutamate: step 2/2.</text>
</comment>
<dbReference type="InterPro" id="IPR014746">
    <property type="entry name" value="Gln_synth/guanido_kin_cat_dom"/>
</dbReference>
<evidence type="ECO:0000256" key="2">
    <source>
        <dbReference type="ARBA" id="ARBA00001946"/>
    </source>
</evidence>
<evidence type="ECO:0000256" key="4">
    <source>
        <dbReference type="ARBA" id="ARBA00008772"/>
    </source>
</evidence>
<dbReference type="KEGG" id="nba:CUN60_03745"/>
<dbReference type="Proteomes" id="UP000236655">
    <property type="component" value="Chromosome"/>
</dbReference>
<dbReference type="Pfam" id="PF18419">
    <property type="entry name" value="ATP-grasp_6"/>
    <property type="match status" value="1"/>
</dbReference>
<comment type="pathway">
    <text evidence="3 14">Sulfur metabolism; glutathione biosynthesis; glutathione from L-cysteine and L-glutamate: step 1/2.</text>
</comment>
<organism evidence="16 17">
    <name type="scientific">Aquella oligotrophica</name>
    <dbReference type="NCBI Taxonomy" id="2067065"/>
    <lineage>
        <taxon>Bacteria</taxon>
        <taxon>Pseudomonadati</taxon>
        <taxon>Pseudomonadota</taxon>
        <taxon>Betaproteobacteria</taxon>
        <taxon>Neisseriales</taxon>
        <taxon>Neisseriaceae</taxon>
        <taxon>Aquella</taxon>
    </lineage>
</organism>
<dbReference type="InterPro" id="IPR006335">
    <property type="entry name" value="Glut_biosynth"/>
</dbReference>
<evidence type="ECO:0000256" key="10">
    <source>
        <dbReference type="ARBA" id="ARBA00022842"/>
    </source>
</evidence>
<dbReference type="PANTHER" id="PTHR38761:SF1">
    <property type="entry name" value="GLUTAMATE--CYSTEINE LIGASE"/>
    <property type="match status" value="1"/>
</dbReference>
<comment type="cofactor">
    <cofactor evidence="1">
        <name>Mn(2+)</name>
        <dbReference type="ChEBI" id="CHEBI:29035"/>
    </cofactor>
</comment>
<evidence type="ECO:0000256" key="5">
    <source>
        <dbReference type="ARBA" id="ARBA00022598"/>
    </source>
</evidence>
<evidence type="ECO:0000256" key="9">
    <source>
        <dbReference type="ARBA" id="ARBA00022840"/>
    </source>
</evidence>
<keyword evidence="6 14" id="KW-0317">Glutathione biosynthesis</keyword>
<evidence type="ECO:0000313" key="17">
    <source>
        <dbReference type="Proteomes" id="UP000236655"/>
    </source>
</evidence>
<dbReference type="OrthoDB" id="9803907at2"/>
<dbReference type="InterPro" id="IPR007370">
    <property type="entry name" value="Glu_cys_ligase"/>
</dbReference>
<feature type="domain" description="ATP-grasp" evidence="15">
    <location>
        <begin position="516"/>
        <end position="772"/>
    </location>
</feature>
<reference evidence="17" key="1">
    <citation type="submission" date="2017-11" db="EMBL/GenBank/DDBJ databases">
        <authorList>
            <person name="Chan K.G."/>
            <person name="Lee L.S."/>
        </authorList>
    </citation>
    <scope>NUCLEOTIDE SEQUENCE [LARGE SCALE GENOMIC DNA]</scope>
    <source>
        <strain evidence="17">DSM 100970</strain>
    </source>
</reference>
<keyword evidence="5 14" id="KW-0436">Ligase</keyword>
<feature type="region of interest" description="Glutamate--cysteine ligase" evidence="14">
    <location>
        <begin position="1"/>
        <end position="350"/>
    </location>
</feature>
<comment type="similarity">
    <text evidence="14">In the N-terminal section; belongs to the glutamate--cysteine ligase type 1 family. Type 2 subfamily.</text>
</comment>
<dbReference type="GO" id="GO:0004357">
    <property type="term" value="F:glutamate-cysteine ligase activity"/>
    <property type="evidence" value="ECO:0007669"/>
    <property type="project" value="UniProtKB-UniRule"/>
</dbReference>
<comment type="catalytic activity">
    <reaction evidence="14">
        <text>gamma-L-glutamyl-L-cysteine + glycine + ATP = glutathione + ADP + phosphate + H(+)</text>
        <dbReference type="Rhea" id="RHEA:13557"/>
        <dbReference type="ChEBI" id="CHEBI:15378"/>
        <dbReference type="ChEBI" id="CHEBI:30616"/>
        <dbReference type="ChEBI" id="CHEBI:43474"/>
        <dbReference type="ChEBI" id="CHEBI:57305"/>
        <dbReference type="ChEBI" id="CHEBI:57925"/>
        <dbReference type="ChEBI" id="CHEBI:58173"/>
        <dbReference type="ChEBI" id="CHEBI:456216"/>
        <dbReference type="EC" id="6.3.2.3"/>
    </reaction>
</comment>
<dbReference type="GO" id="GO:0046872">
    <property type="term" value="F:metal ion binding"/>
    <property type="evidence" value="ECO:0007669"/>
    <property type="project" value="UniProtKB-KW"/>
</dbReference>
<dbReference type="RefSeq" id="WP_102950735.1">
    <property type="nucleotide sequence ID" value="NZ_CP024847.1"/>
</dbReference>
<keyword evidence="11" id="KW-0464">Manganese</keyword>
<keyword evidence="7" id="KW-0479">Metal-binding</keyword>
<keyword evidence="9 14" id="KW-0067">ATP-binding</keyword>
<evidence type="ECO:0000256" key="13">
    <source>
        <dbReference type="ARBA" id="ARBA00048819"/>
    </source>
</evidence>
<sequence>MVNYLELIKENNLGKLLLSGNFGLEKENVRTTATGNLALTPHPTVFGDKARHPYVTTDFAESQVEMVTPTFATPKEALDFMEALHDLVSLELKDELLWPYSLPPILPDDESLIKEAQFSDPEITEYREYLADKYGKRKQLLSGVHFNVSFSDKFMQLLYKADPSNSSFREFNDQVYLKVARYYLKYSWLAIYLFGANSVAHESYIDCCRCDKARLTDDSYIFAGASSFRNGVSGYRNLEHFYVSYNSLYDYIEDIETAINQGHIIAAKEYYSQLRLKGHSKTNVLKDLHDDGICYIEIRTLDLNPLVKVGITLESLEFIHLLIIYALIAPDFIMSDDEYRIANQNQILAADANRDNGILLHYSTSETRCLRQWGQEILENMLLLLREAGIPEDKLAIIEDLRLQLQENQASAAQLIADGVSDSGYANYFITKAQSYLELSQQTYYKFIGFEDLELSTQVLLKEAIKNGVKFKLLDRQDNFIELENRGHRQLVKQATRTATDNYVTILAMENKQVTKTILSRAGICVPRGEEYLTIESALVDYPLFSEKSIVVKPNSTNFGLGITIFKDKFSFEEYSRALEIAFSYDQRVLVEDFVPGKEYRFFVINGETVAVLNREPANIIGDGVLSIRDLVGLKNQNPLRGSGYKTPLELIKLEEAEAMFLAQQGLTFESIPKIGQKIYLRENSNISTGGDSLDYTDIVPKSYKRIAVKAAKSIGACICGVDMIIKNVNNPYVENNYALLELNYNPAIHIHTYPYLGQDRKLAEKLLRLLQLID</sequence>
<gene>
    <name evidence="14" type="primary">gshAB</name>
    <name evidence="14" type="synonym">gshF</name>
    <name evidence="16" type="ORF">CUN60_03745</name>
</gene>
<evidence type="ECO:0000259" key="15">
    <source>
        <dbReference type="PROSITE" id="PS50975"/>
    </source>
</evidence>
<dbReference type="HAMAP" id="MF_00782">
    <property type="entry name" value="Glut_biosynth"/>
    <property type="match status" value="1"/>
</dbReference>
<accession>A0A2I7N4N3</accession>
<name>A0A2I7N4N3_9NEIS</name>
<dbReference type="SUPFAM" id="SSF55931">
    <property type="entry name" value="Glutamine synthetase/guanido kinase"/>
    <property type="match status" value="1"/>
</dbReference>
<comment type="similarity">
    <text evidence="4">Belongs to the glutamate--cysteine ligase type 1 family. Type 1 subfamily.</text>
</comment>
<keyword evidence="8 14" id="KW-0547">Nucleotide-binding</keyword>
<dbReference type="GO" id="GO:0004363">
    <property type="term" value="F:glutathione synthase activity"/>
    <property type="evidence" value="ECO:0007669"/>
    <property type="project" value="UniProtKB-UniRule"/>
</dbReference>
<keyword evidence="12 14" id="KW-0511">Multifunctional enzyme</keyword>
<dbReference type="Gene3D" id="3.30.590.20">
    <property type="match status" value="1"/>
</dbReference>
<comment type="function">
    <text evidence="14">Synthesizes glutathione from L-glutamate and L-cysteine via gamma-L-glutamyl-L-cysteine.</text>
</comment>
<keyword evidence="10" id="KW-0460">Magnesium</keyword>
<evidence type="ECO:0000256" key="14">
    <source>
        <dbReference type="HAMAP-Rule" id="MF_00782"/>
    </source>
</evidence>
<dbReference type="Gene3D" id="3.30.470.20">
    <property type="entry name" value="ATP-grasp fold, B domain"/>
    <property type="match status" value="2"/>
</dbReference>
<comment type="cofactor">
    <cofactor evidence="2">
        <name>Mg(2+)</name>
        <dbReference type="ChEBI" id="CHEBI:18420"/>
    </cofactor>
</comment>
<dbReference type="UniPathway" id="UPA00142">
    <property type="reaction ID" value="UER00209"/>
</dbReference>
<dbReference type="NCBIfam" id="TIGR01435">
    <property type="entry name" value="glu_cys_lig_rel"/>
    <property type="match status" value="1"/>
</dbReference>
<dbReference type="InterPro" id="IPR006334">
    <property type="entry name" value="Glut_cys_ligase"/>
</dbReference>
<dbReference type="GO" id="GO:0005524">
    <property type="term" value="F:ATP binding"/>
    <property type="evidence" value="ECO:0007669"/>
    <property type="project" value="UniProtKB-UniRule"/>
</dbReference>
<evidence type="ECO:0000256" key="1">
    <source>
        <dbReference type="ARBA" id="ARBA00001936"/>
    </source>
</evidence>
<protein>
    <recommendedName>
        <fullName evidence="14">Glutathione biosynthesis bifunctional protein GshAB</fullName>
    </recommendedName>
    <alternativeName>
        <fullName evidence="14">Gamma-GCS-GS</fullName>
        <shortName evidence="14">GCS-GS</shortName>
    </alternativeName>
    <domain>
        <recommendedName>
            <fullName evidence="14">Glutamate--cysteine ligase</fullName>
            <ecNumber evidence="14">6.3.2.2</ecNumber>
        </recommendedName>
        <alternativeName>
            <fullName evidence="14">Gamma-ECS</fullName>
            <shortName evidence="14">GCS</shortName>
        </alternativeName>
        <alternativeName>
            <fullName evidence="14">Gamma-glutamylcysteine synthetase</fullName>
        </alternativeName>
    </domain>
    <domain>
        <recommendedName>
            <fullName evidence="14">Glutathione synthetase</fullName>
            <ecNumber evidence="14">6.3.2.3</ecNumber>
        </recommendedName>
        <alternativeName>
            <fullName evidence="14">GSH synthetase</fullName>
            <shortName evidence="14">GS</shortName>
            <shortName evidence="14">GSH-S</shortName>
            <shortName evidence="14">GSHase</shortName>
        </alternativeName>
        <alternativeName>
            <fullName evidence="14">Glutathione synthase</fullName>
        </alternativeName>
    </domain>
</protein>
<dbReference type="EC" id="6.3.2.2" evidence="14"/>
<dbReference type="InterPro" id="IPR040657">
    <property type="entry name" value="GshAB_ATP-grasp"/>
</dbReference>
<dbReference type="GO" id="GO:0005829">
    <property type="term" value="C:cytosol"/>
    <property type="evidence" value="ECO:0007669"/>
    <property type="project" value="TreeGrafter"/>
</dbReference>
<keyword evidence="17" id="KW-1185">Reference proteome</keyword>
<evidence type="ECO:0000313" key="16">
    <source>
        <dbReference type="EMBL" id="AUR51436.1"/>
    </source>
</evidence>
<proteinExistence type="inferred from homology"/>
<dbReference type="Pfam" id="PF04262">
    <property type="entry name" value="Glu_cys_ligase"/>
    <property type="match status" value="1"/>
</dbReference>
<evidence type="ECO:0000256" key="7">
    <source>
        <dbReference type="ARBA" id="ARBA00022723"/>
    </source>
</evidence>
<dbReference type="PANTHER" id="PTHR38761">
    <property type="entry name" value="GLUTAMATE--CYSTEINE LIGASE"/>
    <property type="match status" value="1"/>
</dbReference>
<evidence type="ECO:0000256" key="3">
    <source>
        <dbReference type="ARBA" id="ARBA00005006"/>
    </source>
</evidence>
<evidence type="ECO:0000256" key="6">
    <source>
        <dbReference type="ARBA" id="ARBA00022684"/>
    </source>
</evidence>
<dbReference type="InterPro" id="IPR011761">
    <property type="entry name" value="ATP-grasp"/>
</dbReference>
<dbReference type="EMBL" id="CP024847">
    <property type="protein sequence ID" value="AUR51436.1"/>
    <property type="molecule type" value="Genomic_DNA"/>
</dbReference>
<dbReference type="AlphaFoldDB" id="A0A2I7N4N3"/>
<evidence type="ECO:0000256" key="8">
    <source>
        <dbReference type="ARBA" id="ARBA00022741"/>
    </source>
</evidence>
<dbReference type="NCBIfam" id="NF002688">
    <property type="entry name" value="PRK02471.1"/>
    <property type="match status" value="1"/>
</dbReference>
<dbReference type="SUPFAM" id="SSF56059">
    <property type="entry name" value="Glutathione synthetase ATP-binding domain-like"/>
    <property type="match status" value="1"/>
</dbReference>
<comment type="subunit">
    <text evidence="14">Monomer.</text>
</comment>
<dbReference type="PROSITE" id="PS50975">
    <property type="entry name" value="ATP_GRASP"/>
    <property type="match status" value="1"/>
</dbReference>